<dbReference type="Pfam" id="PF10387">
    <property type="entry name" value="DUF2442"/>
    <property type="match status" value="1"/>
</dbReference>
<sequence length="88" mass="10224">MIKYIENKEDKLVVTLQDGRTVTAPLAWYPRLLHGTSEERNKWRLIGGGEEIHWEILDEDISVEHLLAGIPSNESQKSLQQWLKSRNN</sequence>
<dbReference type="Gene3D" id="3.30.2020.40">
    <property type="entry name" value="Uncharacterised protein PF10387, DUF2442"/>
    <property type="match status" value="1"/>
</dbReference>
<dbReference type="InterPro" id="IPR018841">
    <property type="entry name" value="DUF2442"/>
</dbReference>
<dbReference type="EMBL" id="JACNJN010000086">
    <property type="protein sequence ID" value="MBC8334983.1"/>
    <property type="molecule type" value="Genomic_DNA"/>
</dbReference>
<evidence type="ECO:0000313" key="1">
    <source>
        <dbReference type="EMBL" id="MBC8334983.1"/>
    </source>
</evidence>
<gene>
    <name evidence="1" type="ORF">H8E29_06955</name>
</gene>
<dbReference type="Proteomes" id="UP000614469">
    <property type="component" value="Unassembled WGS sequence"/>
</dbReference>
<proteinExistence type="predicted"/>
<comment type="caution">
    <text evidence="1">The sequence shown here is derived from an EMBL/GenBank/DDBJ whole genome shotgun (WGS) entry which is preliminary data.</text>
</comment>
<accession>A0A8J6NKS9</accession>
<protein>
    <submittedName>
        <fullName evidence="1">DUF2442 domain-containing protein</fullName>
    </submittedName>
</protein>
<reference evidence="1 2" key="1">
    <citation type="submission" date="2020-08" db="EMBL/GenBank/DDBJ databases">
        <title>Bridging the membrane lipid divide: bacteria of the FCB group superphylum have the potential to synthesize archaeal ether lipids.</title>
        <authorList>
            <person name="Villanueva L."/>
            <person name="Von Meijenfeldt F.A.B."/>
            <person name="Westbye A.B."/>
            <person name="Yadav S."/>
            <person name="Hopmans E.C."/>
            <person name="Dutilh B.E."/>
            <person name="Sinninghe Damste J.S."/>
        </authorList>
    </citation>
    <scope>NUCLEOTIDE SEQUENCE [LARGE SCALE GENOMIC DNA]</scope>
    <source>
        <strain evidence="1">NIOZ-UU36</strain>
    </source>
</reference>
<name>A0A8J6NKS9_9CHLR</name>
<dbReference type="AlphaFoldDB" id="A0A8J6NKS9"/>
<evidence type="ECO:0000313" key="2">
    <source>
        <dbReference type="Proteomes" id="UP000614469"/>
    </source>
</evidence>
<organism evidence="1 2">
    <name type="scientific">Candidatus Desulfolinea nitratireducens</name>
    <dbReference type="NCBI Taxonomy" id="2841698"/>
    <lineage>
        <taxon>Bacteria</taxon>
        <taxon>Bacillati</taxon>
        <taxon>Chloroflexota</taxon>
        <taxon>Anaerolineae</taxon>
        <taxon>Anaerolineales</taxon>
        <taxon>Anaerolineales incertae sedis</taxon>
        <taxon>Candidatus Desulfolinea</taxon>
    </lineage>
</organism>